<accession>A0ABP7P2P8</accession>
<dbReference type="SUPFAM" id="SSF56436">
    <property type="entry name" value="C-type lectin-like"/>
    <property type="match status" value="1"/>
</dbReference>
<dbReference type="Gene3D" id="3.90.1580.10">
    <property type="entry name" value="paralog of FGE (formylglycine-generating enzyme)"/>
    <property type="match status" value="1"/>
</dbReference>
<protein>
    <submittedName>
        <fullName evidence="7">Ergothioneine biosynthesis protein EgtB</fullName>
    </submittedName>
</protein>
<dbReference type="InterPro" id="IPR016187">
    <property type="entry name" value="CTDL_fold"/>
</dbReference>
<evidence type="ECO:0000313" key="8">
    <source>
        <dbReference type="Proteomes" id="UP001501337"/>
    </source>
</evidence>
<keyword evidence="2" id="KW-0408">Iron</keyword>
<keyword evidence="8" id="KW-1185">Reference proteome</keyword>
<evidence type="ECO:0000256" key="2">
    <source>
        <dbReference type="ARBA" id="ARBA00023004"/>
    </source>
</evidence>
<feature type="domain" description="Sulfatase-modifying factor enzyme-like" evidence="5">
    <location>
        <begin position="370"/>
        <end position="450"/>
    </location>
</feature>
<dbReference type="InterPro" id="IPR042095">
    <property type="entry name" value="SUMF_sf"/>
</dbReference>
<comment type="caution">
    <text evidence="7">The sequence shown here is derived from an EMBL/GenBank/DDBJ whole genome shotgun (WGS) entry which is preliminary data.</text>
</comment>
<feature type="domain" description="DinB-like" evidence="6">
    <location>
        <begin position="27"/>
        <end position="165"/>
    </location>
</feature>
<dbReference type="InterPro" id="IPR051043">
    <property type="entry name" value="Sulfatase_Mod_Factor_Kinase"/>
</dbReference>
<reference evidence="8" key="1">
    <citation type="journal article" date="2019" name="Int. J. Syst. Evol. Microbiol.">
        <title>The Global Catalogue of Microorganisms (GCM) 10K type strain sequencing project: providing services to taxonomists for standard genome sequencing and annotation.</title>
        <authorList>
            <consortium name="The Broad Institute Genomics Platform"/>
            <consortium name="The Broad Institute Genome Sequencing Center for Infectious Disease"/>
            <person name="Wu L."/>
            <person name="Ma J."/>
        </authorList>
    </citation>
    <scope>NUCLEOTIDE SEQUENCE [LARGE SCALE GENOMIC DNA]</scope>
    <source>
        <strain evidence="8">JCM 17555</strain>
    </source>
</reference>
<dbReference type="InterPro" id="IPR024775">
    <property type="entry name" value="DinB-like"/>
</dbReference>
<dbReference type="PANTHER" id="PTHR23150:SF36">
    <property type="entry name" value="HERCYNINE OXYGENASE"/>
    <property type="match status" value="1"/>
</dbReference>
<evidence type="ECO:0000259" key="5">
    <source>
        <dbReference type="Pfam" id="PF03781"/>
    </source>
</evidence>
<dbReference type="PANTHER" id="PTHR23150">
    <property type="entry name" value="SULFATASE MODIFYING FACTOR 1, 2"/>
    <property type="match status" value="1"/>
</dbReference>
<keyword evidence="1" id="KW-0560">Oxidoreductase</keyword>
<comment type="pathway">
    <text evidence="3">Amino-acid biosynthesis; ergothioneine biosynthesis.</text>
</comment>
<dbReference type="InterPro" id="IPR017806">
    <property type="entry name" value="EgtB"/>
</dbReference>
<dbReference type="InterPro" id="IPR005532">
    <property type="entry name" value="SUMF_dom"/>
</dbReference>
<dbReference type="Proteomes" id="UP001501337">
    <property type="component" value="Unassembled WGS sequence"/>
</dbReference>
<proteinExistence type="predicted"/>
<evidence type="ECO:0000256" key="4">
    <source>
        <dbReference type="SAM" id="MobiDB-lite"/>
    </source>
</evidence>
<dbReference type="Pfam" id="PF12867">
    <property type="entry name" value="DinB_2"/>
    <property type="match status" value="1"/>
</dbReference>
<evidence type="ECO:0000313" key="7">
    <source>
        <dbReference type="EMBL" id="GAA3958705.1"/>
    </source>
</evidence>
<evidence type="ECO:0000256" key="3">
    <source>
        <dbReference type="ARBA" id="ARBA00037882"/>
    </source>
</evidence>
<dbReference type="EMBL" id="BAABBO010000007">
    <property type="protein sequence ID" value="GAA3958705.1"/>
    <property type="molecule type" value="Genomic_DNA"/>
</dbReference>
<dbReference type="RefSeq" id="WP_344805151.1">
    <property type="nucleotide sequence ID" value="NZ_BAABBO010000007.1"/>
</dbReference>
<dbReference type="Pfam" id="PF03781">
    <property type="entry name" value="FGE-sulfatase"/>
    <property type="match status" value="2"/>
</dbReference>
<evidence type="ECO:0000259" key="6">
    <source>
        <dbReference type="Pfam" id="PF12867"/>
    </source>
</evidence>
<name>A0ABP7P2P8_9GAMM</name>
<feature type="compositionally biased region" description="Polar residues" evidence="4">
    <location>
        <begin position="1"/>
        <end position="14"/>
    </location>
</feature>
<gene>
    <name evidence="7" type="primary">egtB_2</name>
    <name evidence="7" type="ORF">GCM10022278_16350</name>
</gene>
<dbReference type="NCBIfam" id="TIGR03440">
    <property type="entry name" value="egtB_TIGR03440"/>
    <property type="match status" value="1"/>
</dbReference>
<feature type="domain" description="Sulfatase-modifying factor enzyme-like" evidence="5">
    <location>
        <begin position="208"/>
        <end position="356"/>
    </location>
</feature>
<sequence length="452" mass="51557">MFDRQVSASATVSDQRTEHISGHTERFRKVRKATLGLVKDLSSEDMSLQSMEDASPSKWHLAHTTWFFEELILKPFASNYSCFNDHFNYLFNSYYEAIGDRHPRPLRGMLSRPSSDDVIDYRHHVDAAMTQLLSGIDSADSAETSQQVLARTELGCHHEMQHQELLLTDQLHAFSQHPLLPRWAPELPLSKPHSGTTASAMRWVGHAGGILSFGADTANESATPARAKGFAYDCEGPRHQRLLEPFKIASRPVTNQEWLEFMADDGYRNPEFWLSDGWAAVKSADWNAPLHWRQDGNRWLRFTPHGVRELDPLEHVCHISYFEADAFARWAGARLPDEFEWEAVAADQPLEGRFQESGIWLPERSEHDAGSGIESLFGSVWEWTRSAFAAYPRFRPLDGALAEYNGKFMCGQFVLRGGAFTSPIDLIRPTYRNFFYPHQRWQATGLRLAKDD</sequence>
<organism evidence="7 8">
    <name type="scientific">Allohahella marinimesophila</name>
    <dbReference type="NCBI Taxonomy" id="1054972"/>
    <lineage>
        <taxon>Bacteria</taxon>
        <taxon>Pseudomonadati</taxon>
        <taxon>Pseudomonadota</taxon>
        <taxon>Gammaproteobacteria</taxon>
        <taxon>Oceanospirillales</taxon>
        <taxon>Hahellaceae</taxon>
        <taxon>Allohahella</taxon>
    </lineage>
</organism>
<evidence type="ECO:0000256" key="1">
    <source>
        <dbReference type="ARBA" id="ARBA00023002"/>
    </source>
</evidence>
<feature type="region of interest" description="Disordered" evidence="4">
    <location>
        <begin position="1"/>
        <end position="23"/>
    </location>
</feature>